<dbReference type="PANTHER" id="PTHR42718:SF42">
    <property type="entry name" value="EXPORT PROTEIN"/>
    <property type="match status" value="1"/>
</dbReference>
<evidence type="ECO:0000256" key="3">
    <source>
        <dbReference type="ARBA" id="ARBA00022475"/>
    </source>
</evidence>
<feature type="transmembrane region" description="Helical" evidence="7">
    <location>
        <begin position="336"/>
        <end position="357"/>
    </location>
</feature>
<feature type="transmembrane region" description="Helical" evidence="7">
    <location>
        <begin position="12"/>
        <end position="30"/>
    </location>
</feature>
<dbReference type="InterPro" id="IPR036259">
    <property type="entry name" value="MFS_trans_sf"/>
</dbReference>
<comment type="subcellular location">
    <subcellularLocation>
        <location evidence="1">Cell membrane</location>
        <topology evidence="1">Multi-pass membrane protein</topology>
    </subcellularLocation>
</comment>
<keyword evidence="10" id="KW-1185">Reference proteome</keyword>
<feature type="transmembrane region" description="Helical" evidence="7">
    <location>
        <begin position="170"/>
        <end position="191"/>
    </location>
</feature>
<sequence>MTAPEPLELKSAAGRGVLFSTILASGMAFLDGTIVNVALPHIGADLNSTVAGLQWTINGYLLTLAAFVLLGGSLGDRLGRRKIYVIGIVWFTVASVLCALSPTIGMLIGARFLQGAGAALLTPGSLAIIQASFRSEDRGRAIGMWSGFSGISTALGPFVGGLLIDALSWRWAFLINVPLGVLAILASLRWVPESRAPEANTRFDVTGAVLAALALAGITFALIEAPDDGWGAPLVVGAIAIGIGCAVAFVLVERHKGDAAMTPPTLFRSRVFTVLNLYTVAVYGALSGQSFFLAVMLQNVAGYDAFQAGVATLPSTVLMLLLSARSGELATRISPRWQLTIGPVIAAVGMILLRRVGPETNYLTDVLPGVLLFGLGLVTLVAPLTTAVLGAVSMEHSGIASGVNNAAARAGALIAIAALPLLVGLTGESYQVPAELTSSFRSAMLWCAGLMVVGAGLAVFFCGGVVAAMWHRAVTFATTPNHSVHPVQDKP</sequence>
<dbReference type="GO" id="GO:0022857">
    <property type="term" value="F:transmembrane transporter activity"/>
    <property type="evidence" value="ECO:0007669"/>
    <property type="project" value="InterPro"/>
</dbReference>
<dbReference type="InterPro" id="IPR020846">
    <property type="entry name" value="MFS_dom"/>
</dbReference>
<organism evidence="9 10">
    <name type="scientific">Asanoa hainanensis</name>
    <dbReference type="NCBI Taxonomy" id="560556"/>
    <lineage>
        <taxon>Bacteria</taxon>
        <taxon>Bacillati</taxon>
        <taxon>Actinomycetota</taxon>
        <taxon>Actinomycetes</taxon>
        <taxon>Micromonosporales</taxon>
        <taxon>Micromonosporaceae</taxon>
        <taxon>Asanoa</taxon>
    </lineage>
</organism>
<feature type="transmembrane region" description="Helical" evidence="7">
    <location>
        <begin position="108"/>
        <end position="129"/>
    </location>
</feature>
<evidence type="ECO:0000256" key="2">
    <source>
        <dbReference type="ARBA" id="ARBA00022448"/>
    </source>
</evidence>
<keyword evidence="4 7" id="KW-0812">Transmembrane</keyword>
<evidence type="ECO:0000313" key="9">
    <source>
        <dbReference type="EMBL" id="SNT64947.1"/>
    </source>
</evidence>
<evidence type="ECO:0000256" key="1">
    <source>
        <dbReference type="ARBA" id="ARBA00004651"/>
    </source>
</evidence>
<name>A0A239PD40_9ACTN</name>
<gene>
    <name evidence="9" type="ORF">SAMN05421812_11932</name>
</gene>
<dbReference type="EMBL" id="FZPH01000019">
    <property type="protein sequence ID" value="SNT64947.1"/>
    <property type="molecule type" value="Genomic_DNA"/>
</dbReference>
<evidence type="ECO:0000259" key="8">
    <source>
        <dbReference type="PROSITE" id="PS50850"/>
    </source>
</evidence>
<accession>A0A239PD40</accession>
<dbReference type="SUPFAM" id="SSF103473">
    <property type="entry name" value="MFS general substrate transporter"/>
    <property type="match status" value="1"/>
</dbReference>
<dbReference type="Gene3D" id="1.20.1250.20">
    <property type="entry name" value="MFS general substrate transporter like domains"/>
    <property type="match status" value="1"/>
</dbReference>
<feature type="transmembrane region" description="Helical" evidence="7">
    <location>
        <begin position="273"/>
        <end position="293"/>
    </location>
</feature>
<dbReference type="PROSITE" id="PS50850">
    <property type="entry name" value="MFS"/>
    <property type="match status" value="1"/>
</dbReference>
<feature type="transmembrane region" description="Helical" evidence="7">
    <location>
        <begin position="443"/>
        <end position="470"/>
    </location>
</feature>
<proteinExistence type="predicted"/>
<evidence type="ECO:0000313" key="10">
    <source>
        <dbReference type="Proteomes" id="UP000198362"/>
    </source>
</evidence>
<dbReference type="GO" id="GO:0005886">
    <property type="term" value="C:plasma membrane"/>
    <property type="evidence" value="ECO:0007669"/>
    <property type="project" value="UniProtKB-SubCell"/>
</dbReference>
<feature type="transmembrane region" description="Helical" evidence="7">
    <location>
        <begin position="369"/>
        <end position="394"/>
    </location>
</feature>
<dbReference type="Proteomes" id="UP000198362">
    <property type="component" value="Unassembled WGS sequence"/>
</dbReference>
<keyword evidence="2" id="KW-0813">Transport</keyword>
<dbReference type="PANTHER" id="PTHR42718">
    <property type="entry name" value="MAJOR FACILITATOR SUPERFAMILY MULTIDRUG TRANSPORTER MFSC"/>
    <property type="match status" value="1"/>
</dbReference>
<dbReference type="RefSeq" id="WP_089254714.1">
    <property type="nucleotide sequence ID" value="NZ_FZPH01000019.1"/>
</dbReference>
<evidence type="ECO:0000256" key="4">
    <source>
        <dbReference type="ARBA" id="ARBA00022692"/>
    </source>
</evidence>
<dbReference type="PRINTS" id="PR01036">
    <property type="entry name" value="TCRTETB"/>
</dbReference>
<feature type="transmembrane region" description="Helical" evidence="7">
    <location>
        <begin position="305"/>
        <end position="324"/>
    </location>
</feature>
<dbReference type="Gene3D" id="1.20.1720.10">
    <property type="entry name" value="Multidrug resistance protein D"/>
    <property type="match status" value="1"/>
</dbReference>
<evidence type="ECO:0000256" key="7">
    <source>
        <dbReference type="SAM" id="Phobius"/>
    </source>
</evidence>
<dbReference type="Pfam" id="PF07690">
    <property type="entry name" value="MFS_1"/>
    <property type="match status" value="1"/>
</dbReference>
<feature type="domain" description="Major facilitator superfamily (MFS) profile" evidence="8">
    <location>
        <begin position="17"/>
        <end position="466"/>
    </location>
</feature>
<feature type="transmembrane region" description="Helical" evidence="7">
    <location>
        <begin position="50"/>
        <end position="71"/>
    </location>
</feature>
<evidence type="ECO:0000256" key="5">
    <source>
        <dbReference type="ARBA" id="ARBA00022989"/>
    </source>
</evidence>
<dbReference type="AlphaFoldDB" id="A0A239PD40"/>
<feature type="transmembrane region" description="Helical" evidence="7">
    <location>
        <begin position="141"/>
        <end position="164"/>
    </location>
</feature>
<dbReference type="CDD" id="cd17321">
    <property type="entry name" value="MFS_MMR_MDR_like"/>
    <property type="match status" value="1"/>
</dbReference>
<evidence type="ECO:0000256" key="6">
    <source>
        <dbReference type="ARBA" id="ARBA00023136"/>
    </source>
</evidence>
<feature type="transmembrane region" description="Helical" evidence="7">
    <location>
        <begin position="406"/>
        <end position="423"/>
    </location>
</feature>
<dbReference type="NCBIfam" id="TIGR00711">
    <property type="entry name" value="efflux_EmrB"/>
    <property type="match status" value="1"/>
</dbReference>
<feature type="transmembrane region" description="Helical" evidence="7">
    <location>
        <begin position="229"/>
        <end position="252"/>
    </location>
</feature>
<reference evidence="9 10" key="1">
    <citation type="submission" date="2017-06" db="EMBL/GenBank/DDBJ databases">
        <authorList>
            <person name="Kim H.J."/>
            <person name="Triplett B.A."/>
        </authorList>
    </citation>
    <scope>NUCLEOTIDE SEQUENCE [LARGE SCALE GENOMIC DNA]</scope>
    <source>
        <strain evidence="9 10">CGMCC 4.5593</strain>
    </source>
</reference>
<dbReference type="InterPro" id="IPR011701">
    <property type="entry name" value="MFS"/>
</dbReference>
<feature type="transmembrane region" description="Helical" evidence="7">
    <location>
        <begin position="203"/>
        <end position="223"/>
    </location>
</feature>
<feature type="transmembrane region" description="Helical" evidence="7">
    <location>
        <begin position="83"/>
        <end position="102"/>
    </location>
</feature>
<keyword evidence="3" id="KW-1003">Cell membrane</keyword>
<dbReference type="OrthoDB" id="7375466at2"/>
<protein>
    <submittedName>
        <fullName evidence="9">Drug resistance transporter, EmrB/QacA subfamily</fullName>
    </submittedName>
</protein>
<keyword evidence="6 7" id="KW-0472">Membrane</keyword>
<keyword evidence="5 7" id="KW-1133">Transmembrane helix</keyword>
<dbReference type="InterPro" id="IPR004638">
    <property type="entry name" value="EmrB-like"/>
</dbReference>